<dbReference type="AlphaFoldDB" id="A0A0R3TC66"/>
<protein>
    <submittedName>
        <fullName evidence="3">Ovule protein</fullName>
    </submittedName>
</protein>
<reference evidence="1 2" key="2">
    <citation type="submission" date="2018-11" db="EMBL/GenBank/DDBJ databases">
        <authorList>
            <consortium name="Pathogen Informatics"/>
        </authorList>
    </citation>
    <scope>NUCLEOTIDE SEQUENCE [LARGE SCALE GENOMIC DNA]</scope>
</reference>
<evidence type="ECO:0000313" key="3">
    <source>
        <dbReference type="WBParaSite" id="HNAJ_0000465501-mRNA-1"/>
    </source>
</evidence>
<sequence length="68" mass="8259">MNQLEFYYCFLAYILHYQLSFSYYSITTQSNWSSKSTSYYCYYYHFQMNISLIRLVIIQAQGGFIEIT</sequence>
<dbReference type="WBParaSite" id="HNAJ_0000465501-mRNA-1">
    <property type="protein sequence ID" value="HNAJ_0000465501-mRNA-1"/>
    <property type="gene ID" value="HNAJ_0000465501"/>
</dbReference>
<reference evidence="3" key="1">
    <citation type="submission" date="2017-02" db="UniProtKB">
        <authorList>
            <consortium name="WormBaseParasite"/>
        </authorList>
    </citation>
    <scope>IDENTIFICATION</scope>
</reference>
<evidence type="ECO:0000313" key="1">
    <source>
        <dbReference type="EMBL" id="VDO00513.1"/>
    </source>
</evidence>
<keyword evidence="2" id="KW-1185">Reference proteome</keyword>
<accession>A0A0R3TC66</accession>
<organism evidence="3">
    <name type="scientific">Rodentolepis nana</name>
    <name type="common">Dwarf tapeworm</name>
    <name type="synonym">Hymenolepis nana</name>
    <dbReference type="NCBI Taxonomy" id="102285"/>
    <lineage>
        <taxon>Eukaryota</taxon>
        <taxon>Metazoa</taxon>
        <taxon>Spiralia</taxon>
        <taxon>Lophotrochozoa</taxon>
        <taxon>Platyhelminthes</taxon>
        <taxon>Cestoda</taxon>
        <taxon>Eucestoda</taxon>
        <taxon>Cyclophyllidea</taxon>
        <taxon>Hymenolepididae</taxon>
        <taxon>Rodentolepis</taxon>
    </lineage>
</organism>
<name>A0A0R3TC66_RODNA</name>
<dbReference type="EMBL" id="UZAE01003444">
    <property type="protein sequence ID" value="VDO00513.1"/>
    <property type="molecule type" value="Genomic_DNA"/>
</dbReference>
<evidence type="ECO:0000313" key="2">
    <source>
        <dbReference type="Proteomes" id="UP000278807"/>
    </source>
</evidence>
<dbReference type="Proteomes" id="UP000278807">
    <property type="component" value="Unassembled WGS sequence"/>
</dbReference>
<proteinExistence type="predicted"/>
<gene>
    <name evidence="1" type="ORF">HNAJ_LOCUS4653</name>
</gene>